<reference evidence="5" key="1">
    <citation type="submission" date="2023-06" db="EMBL/GenBank/DDBJ databases">
        <title>Genome-scale phylogeny and comparative genomics of the fungal order Sordariales.</title>
        <authorList>
            <consortium name="Lawrence Berkeley National Laboratory"/>
            <person name="Hensen N."/>
            <person name="Bonometti L."/>
            <person name="Westerberg I."/>
            <person name="Brannstrom I.O."/>
            <person name="Guillou S."/>
            <person name="Cros-Aarteil S."/>
            <person name="Calhoun S."/>
            <person name="Haridas S."/>
            <person name="Kuo A."/>
            <person name="Mondo S."/>
            <person name="Pangilinan J."/>
            <person name="Riley R."/>
            <person name="LaButti K."/>
            <person name="Andreopoulos B."/>
            <person name="Lipzen A."/>
            <person name="Chen C."/>
            <person name="Yanf M."/>
            <person name="Daum C."/>
            <person name="Ng V."/>
            <person name="Clum A."/>
            <person name="Steindorff A."/>
            <person name="Ohm R."/>
            <person name="Martin F."/>
            <person name="Silar P."/>
            <person name="Natvig D."/>
            <person name="Lalanne C."/>
            <person name="Gautier V."/>
            <person name="Ament-velasquez S.L."/>
            <person name="Kruys A."/>
            <person name="Hutchinson M.I."/>
            <person name="Powell A.J."/>
            <person name="Barry K."/>
            <person name="Miller A.N."/>
            <person name="Grigoriev I.V."/>
            <person name="Debuchy R."/>
            <person name="Gladieux P."/>
            <person name="Thoren M.H."/>
            <person name="Johannesson H."/>
        </authorList>
    </citation>
    <scope>NUCLEOTIDE SEQUENCE</scope>
    <source>
        <strain evidence="5">SMH3187-1</strain>
    </source>
</reference>
<dbReference type="Proteomes" id="UP001172155">
    <property type="component" value="Unassembled WGS sequence"/>
</dbReference>
<proteinExistence type="predicted"/>
<feature type="region of interest" description="Disordered" evidence="4">
    <location>
        <begin position="397"/>
        <end position="433"/>
    </location>
</feature>
<evidence type="ECO:0000256" key="4">
    <source>
        <dbReference type="SAM" id="MobiDB-lite"/>
    </source>
</evidence>
<dbReference type="EC" id="2.7.11.1" evidence="1"/>
<protein>
    <recommendedName>
        <fullName evidence="1">non-specific serine/threonine protein kinase</fullName>
        <ecNumber evidence="1">2.7.11.1</ecNumber>
    </recommendedName>
</protein>
<organism evidence="5 6">
    <name type="scientific">Schizothecium vesticola</name>
    <dbReference type="NCBI Taxonomy" id="314040"/>
    <lineage>
        <taxon>Eukaryota</taxon>
        <taxon>Fungi</taxon>
        <taxon>Dikarya</taxon>
        <taxon>Ascomycota</taxon>
        <taxon>Pezizomycotina</taxon>
        <taxon>Sordariomycetes</taxon>
        <taxon>Sordariomycetidae</taxon>
        <taxon>Sordariales</taxon>
        <taxon>Schizotheciaceae</taxon>
        <taxon>Schizothecium</taxon>
    </lineage>
</organism>
<dbReference type="AlphaFoldDB" id="A0AA40KC42"/>
<evidence type="ECO:0000256" key="3">
    <source>
        <dbReference type="ARBA" id="ARBA00048679"/>
    </source>
</evidence>
<dbReference type="Gene3D" id="3.90.1200.10">
    <property type="match status" value="1"/>
</dbReference>
<keyword evidence="6" id="KW-1185">Reference proteome</keyword>
<evidence type="ECO:0000256" key="1">
    <source>
        <dbReference type="ARBA" id="ARBA00012513"/>
    </source>
</evidence>
<dbReference type="InterPro" id="IPR008266">
    <property type="entry name" value="Tyr_kinase_AS"/>
</dbReference>
<dbReference type="EMBL" id="JAUKUD010000001">
    <property type="protein sequence ID" value="KAK0753748.1"/>
    <property type="molecule type" value="Genomic_DNA"/>
</dbReference>
<comment type="caution">
    <text evidence="5">The sequence shown here is derived from an EMBL/GenBank/DDBJ whole genome shotgun (WGS) entry which is preliminary data.</text>
</comment>
<accession>A0AA40KC42</accession>
<comment type="catalytic activity">
    <reaction evidence="3">
        <text>L-seryl-[protein] + ATP = O-phospho-L-seryl-[protein] + ADP + H(+)</text>
        <dbReference type="Rhea" id="RHEA:17989"/>
        <dbReference type="Rhea" id="RHEA-COMP:9863"/>
        <dbReference type="Rhea" id="RHEA-COMP:11604"/>
        <dbReference type="ChEBI" id="CHEBI:15378"/>
        <dbReference type="ChEBI" id="CHEBI:29999"/>
        <dbReference type="ChEBI" id="CHEBI:30616"/>
        <dbReference type="ChEBI" id="CHEBI:83421"/>
        <dbReference type="ChEBI" id="CHEBI:456216"/>
        <dbReference type="EC" id="2.7.11.1"/>
    </reaction>
</comment>
<evidence type="ECO:0000256" key="2">
    <source>
        <dbReference type="ARBA" id="ARBA00047899"/>
    </source>
</evidence>
<evidence type="ECO:0000313" key="6">
    <source>
        <dbReference type="Proteomes" id="UP001172155"/>
    </source>
</evidence>
<feature type="region of interest" description="Disordered" evidence="4">
    <location>
        <begin position="448"/>
        <end position="484"/>
    </location>
</feature>
<sequence>MYSRFSRIYGGVAGGDERLKVLRELGDDVYRSDFSGAVWVDGQTNRTIDVLYVRGTPPPPPRPPRVYEEGASLADCSDDEREREDAELDTIAGLLCAVADNLPTGTRALILDNHAKILWTSTDSKWDDVIWNPQEHYKPSVHEYQLVRPLPTLLRSQLTVVGRLGPLVDKATYPISPWGDKKTVVSKYSTPSPWSEIQQLLGVLDELHLVYGIHHHDISGRNMLIDPDTDKLLLIDFEMAGVHDPMWPFYHSDDVNAAVAFLYQIITKDEKYDVVLPDAEADELVRARDKWVKHPDVLLDHDVAIFYDELAAWLKKRRGLPRLTPEKPAPRQIPMLSLPDSHLKDEVPTDWGGLRNLCEDEHWARRRFGRPTLNWYRPSQSQVDPTRRLLATGRYADEEDAVSGSRATPIAVPDPKRGFPQPPVPAPDDAGKVLNGFGSYNNVAADADAAAAADPTPTSGNRKRKRCSVSPGEAELEAKDSSQH</sequence>
<dbReference type="InterPro" id="IPR011009">
    <property type="entry name" value="Kinase-like_dom_sf"/>
</dbReference>
<dbReference type="PROSITE" id="PS00109">
    <property type="entry name" value="PROTEIN_KINASE_TYR"/>
    <property type="match status" value="1"/>
</dbReference>
<comment type="catalytic activity">
    <reaction evidence="2">
        <text>L-threonyl-[protein] + ATP = O-phospho-L-threonyl-[protein] + ADP + H(+)</text>
        <dbReference type="Rhea" id="RHEA:46608"/>
        <dbReference type="Rhea" id="RHEA-COMP:11060"/>
        <dbReference type="Rhea" id="RHEA-COMP:11605"/>
        <dbReference type="ChEBI" id="CHEBI:15378"/>
        <dbReference type="ChEBI" id="CHEBI:30013"/>
        <dbReference type="ChEBI" id="CHEBI:30616"/>
        <dbReference type="ChEBI" id="CHEBI:61977"/>
        <dbReference type="ChEBI" id="CHEBI:456216"/>
        <dbReference type="EC" id="2.7.11.1"/>
    </reaction>
</comment>
<evidence type="ECO:0000313" key="5">
    <source>
        <dbReference type="EMBL" id="KAK0753748.1"/>
    </source>
</evidence>
<dbReference type="GO" id="GO:0004674">
    <property type="term" value="F:protein serine/threonine kinase activity"/>
    <property type="evidence" value="ECO:0007669"/>
    <property type="project" value="UniProtKB-EC"/>
</dbReference>
<gene>
    <name evidence="5" type="ORF">B0T18DRAFT_442281</name>
</gene>
<dbReference type="SUPFAM" id="SSF56112">
    <property type="entry name" value="Protein kinase-like (PK-like)"/>
    <property type="match status" value="1"/>
</dbReference>
<name>A0AA40KC42_9PEZI</name>